<dbReference type="SMART" id="SM00181">
    <property type="entry name" value="EGF"/>
    <property type="match status" value="1"/>
</dbReference>
<comment type="caution">
    <text evidence="8">The sequence shown here is derived from an EMBL/GenBank/DDBJ whole genome shotgun (WGS) entry which is preliminary data.</text>
</comment>
<dbReference type="Proteomes" id="UP001159428">
    <property type="component" value="Unassembled WGS sequence"/>
</dbReference>
<dbReference type="AlphaFoldDB" id="A0AAU9VRG3"/>
<evidence type="ECO:0000256" key="6">
    <source>
        <dbReference type="PROSITE-ProRule" id="PRU00076"/>
    </source>
</evidence>
<evidence type="ECO:0000313" key="8">
    <source>
        <dbReference type="EMBL" id="CAH3037486.1"/>
    </source>
</evidence>
<dbReference type="PROSITE" id="PS50026">
    <property type="entry name" value="EGF_3"/>
    <property type="match status" value="1"/>
</dbReference>
<dbReference type="EMBL" id="CALNXJ010000004">
    <property type="protein sequence ID" value="CAH3037486.1"/>
    <property type="molecule type" value="Genomic_DNA"/>
</dbReference>
<evidence type="ECO:0000256" key="4">
    <source>
        <dbReference type="ARBA" id="ARBA00023157"/>
    </source>
</evidence>
<reference evidence="8 9" key="1">
    <citation type="submission" date="2022-05" db="EMBL/GenBank/DDBJ databases">
        <authorList>
            <consortium name="Genoscope - CEA"/>
            <person name="William W."/>
        </authorList>
    </citation>
    <scope>NUCLEOTIDE SEQUENCE [LARGE SCALE GENOMIC DNA]</scope>
</reference>
<name>A0AAU9VRG3_9CNID</name>
<keyword evidence="5" id="KW-0325">Glycoprotein</keyword>
<evidence type="ECO:0000313" key="9">
    <source>
        <dbReference type="Proteomes" id="UP001159428"/>
    </source>
</evidence>
<evidence type="ECO:0000256" key="5">
    <source>
        <dbReference type="ARBA" id="ARBA00023180"/>
    </source>
</evidence>
<keyword evidence="1 6" id="KW-0245">EGF-like domain</keyword>
<feature type="disulfide bond" evidence="6">
    <location>
        <begin position="105"/>
        <end position="122"/>
    </location>
</feature>
<accession>A0AAU9VRG3</accession>
<protein>
    <recommendedName>
        <fullName evidence="7">EGF-like domain-containing protein</fullName>
    </recommendedName>
</protein>
<dbReference type="CDD" id="cd00054">
    <property type="entry name" value="EGF_CA"/>
    <property type="match status" value="1"/>
</dbReference>
<dbReference type="Pfam" id="PF00008">
    <property type="entry name" value="EGF"/>
    <property type="match status" value="1"/>
</dbReference>
<feature type="disulfide bond" evidence="6">
    <location>
        <begin position="124"/>
        <end position="133"/>
    </location>
</feature>
<dbReference type="PROSITE" id="PS01186">
    <property type="entry name" value="EGF_2"/>
    <property type="match status" value="1"/>
</dbReference>
<evidence type="ECO:0000259" key="7">
    <source>
        <dbReference type="PROSITE" id="PS50026"/>
    </source>
</evidence>
<gene>
    <name evidence="8" type="ORF">PMEA_00022116</name>
</gene>
<evidence type="ECO:0000256" key="1">
    <source>
        <dbReference type="ARBA" id="ARBA00022536"/>
    </source>
</evidence>
<keyword evidence="2" id="KW-0732">Signal</keyword>
<dbReference type="InterPro" id="IPR000742">
    <property type="entry name" value="EGF"/>
</dbReference>
<dbReference type="SUPFAM" id="SSF57196">
    <property type="entry name" value="EGF/Laminin"/>
    <property type="match status" value="1"/>
</dbReference>
<proteinExistence type="predicted"/>
<evidence type="ECO:0000256" key="2">
    <source>
        <dbReference type="ARBA" id="ARBA00022729"/>
    </source>
</evidence>
<dbReference type="SUPFAM" id="SSF56496">
    <property type="entry name" value="Fibrinogen C-terminal domain-like"/>
    <property type="match status" value="1"/>
</dbReference>
<comment type="caution">
    <text evidence="6">Lacks conserved residue(s) required for the propagation of feature annotation.</text>
</comment>
<keyword evidence="3" id="KW-0677">Repeat</keyword>
<keyword evidence="9" id="KW-1185">Reference proteome</keyword>
<keyword evidence="4 6" id="KW-1015">Disulfide bond</keyword>
<dbReference type="FunFam" id="2.10.25.10:FF:000122">
    <property type="entry name" value="Protein crumbs homolog 2"/>
    <property type="match status" value="1"/>
</dbReference>
<sequence length="334" mass="37074">MLHSKILLWSTTGDECRIILFEEPISNKVIRGHVIRSEEVPDEGSCRVMCYMEPNCVSINVRLAQGGKYKCELNNATVDESKLTFLQETDAYYLAIENPCSSSPCLNNGTCQVGFTSKGFRCVCVHGFVGENCIFRPKSCSDLKRVYPNTKSGPCTIYPDGEGGSQPYNVTCNMTDKNEIGVTVVSHDSKNRTLVNGYEKRGSYSRDIHYQGATVSQLVGLINVSKHCEQFIKYECLASNLNDGFWVSRDSVEMTYWGGATPDPDSPMKCACGMNNTCAIKDEVCNCVANENNWLEDSGLLTEKTHLPIKQLRFGDTGGDTEQGYHTLGKLKCY</sequence>
<feature type="domain" description="EGF-like" evidence="7">
    <location>
        <begin position="96"/>
        <end position="134"/>
    </location>
</feature>
<dbReference type="InterPro" id="IPR036056">
    <property type="entry name" value="Fibrinogen-like_C"/>
</dbReference>
<dbReference type="PROSITE" id="PS00022">
    <property type="entry name" value="EGF_1"/>
    <property type="match status" value="1"/>
</dbReference>
<dbReference type="Gene3D" id="2.60.120.1000">
    <property type="match status" value="1"/>
</dbReference>
<organism evidence="8 9">
    <name type="scientific">Pocillopora meandrina</name>
    <dbReference type="NCBI Taxonomy" id="46732"/>
    <lineage>
        <taxon>Eukaryota</taxon>
        <taxon>Metazoa</taxon>
        <taxon>Cnidaria</taxon>
        <taxon>Anthozoa</taxon>
        <taxon>Hexacorallia</taxon>
        <taxon>Scleractinia</taxon>
        <taxon>Astrocoeniina</taxon>
        <taxon>Pocilloporidae</taxon>
        <taxon>Pocillopora</taxon>
    </lineage>
</organism>
<dbReference type="Gene3D" id="2.10.25.10">
    <property type="entry name" value="Laminin"/>
    <property type="match status" value="1"/>
</dbReference>
<evidence type="ECO:0000256" key="3">
    <source>
        <dbReference type="ARBA" id="ARBA00022737"/>
    </source>
</evidence>